<dbReference type="Proteomes" id="UP001595826">
    <property type="component" value="Unassembled WGS sequence"/>
</dbReference>
<comment type="caution">
    <text evidence="2">The sequence shown here is derived from an EMBL/GenBank/DDBJ whole genome shotgun (WGS) entry which is preliminary data.</text>
</comment>
<protein>
    <recommendedName>
        <fullName evidence="4">YcxB-like protein domain-containing protein</fullName>
    </recommendedName>
</protein>
<keyword evidence="1" id="KW-1133">Transmembrane helix</keyword>
<keyword evidence="3" id="KW-1185">Reference proteome</keyword>
<evidence type="ECO:0000313" key="3">
    <source>
        <dbReference type="Proteomes" id="UP001595826"/>
    </source>
</evidence>
<name>A0ABV8R5C7_9FLAO</name>
<keyword evidence="1" id="KW-0472">Membrane</keyword>
<dbReference type="EMBL" id="JBHSCY010000001">
    <property type="protein sequence ID" value="MFC4267393.1"/>
    <property type="molecule type" value="Genomic_DNA"/>
</dbReference>
<evidence type="ECO:0000313" key="2">
    <source>
        <dbReference type="EMBL" id="MFC4267393.1"/>
    </source>
</evidence>
<evidence type="ECO:0000256" key="1">
    <source>
        <dbReference type="SAM" id="Phobius"/>
    </source>
</evidence>
<reference evidence="3" key="1">
    <citation type="journal article" date="2019" name="Int. J. Syst. Evol. Microbiol.">
        <title>The Global Catalogue of Microorganisms (GCM) 10K type strain sequencing project: providing services to taxonomists for standard genome sequencing and annotation.</title>
        <authorList>
            <consortium name="The Broad Institute Genomics Platform"/>
            <consortium name="The Broad Institute Genome Sequencing Center for Infectious Disease"/>
            <person name="Wu L."/>
            <person name="Ma J."/>
        </authorList>
    </citation>
    <scope>NUCLEOTIDE SEQUENCE [LARGE SCALE GENOMIC DNA]</scope>
    <source>
        <strain evidence="3">CECT 8655</strain>
    </source>
</reference>
<evidence type="ECO:0008006" key="4">
    <source>
        <dbReference type="Google" id="ProtNLM"/>
    </source>
</evidence>
<gene>
    <name evidence="2" type="ORF">ACFOWD_00620</name>
</gene>
<accession>A0ABV8R5C7</accession>
<proteinExistence type="predicted"/>
<sequence>MFPKVEFDALVEWHYTEKEWNEFVAIEKANKKEDNIYFGIGILVLSTIGLMIFRNTSFLTALTFAIPFSILIPYLRMKFSYKHLKQNVKKPFVRIYEDHMQINQHKIEVASSKKRIKSLKIITAKNNMQLLEINVQWITRKGPTNDEYRILIPKDKINEARIIVNQFYKTT</sequence>
<feature type="transmembrane region" description="Helical" evidence="1">
    <location>
        <begin position="36"/>
        <end position="52"/>
    </location>
</feature>
<organism evidence="2 3">
    <name type="scientific">Polaribacter marinivivus</name>
    <dbReference type="NCBI Taxonomy" id="1524260"/>
    <lineage>
        <taxon>Bacteria</taxon>
        <taxon>Pseudomonadati</taxon>
        <taxon>Bacteroidota</taxon>
        <taxon>Flavobacteriia</taxon>
        <taxon>Flavobacteriales</taxon>
        <taxon>Flavobacteriaceae</taxon>
    </lineage>
</organism>
<keyword evidence="1" id="KW-0812">Transmembrane</keyword>
<dbReference type="RefSeq" id="WP_377407262.1">
    <property type="nucleotide sequence ID" value="NZ_JBHSCY010000001.1"/>
</dbReference>
<feature type="transmembrane region" description="Helical" evidence="1">
    <location>
        <begin position="58"/>
        <end position="75"/>
    </location>
</feature>